<dbReference type="RefSeq" id="WP_139256987.1">
    <property type="nucleotide sequence ID" value="NZ_FRBY01000001.1"/>
</dbReference>
<proteinExistence type="predicted"/>
<dbReference type="AlphaFoldDB" id="A0A1M7A7K1"/>
<protein>
    <recommendedName>
        <fullName evidence="3">Lipoprotein</fullName>
    </recommendedName>
</protein>
<sequence>MKSIIASVCLLGVLSSCSTPRAYTDSMKVELKAMFDKDQLYQNWDPKRLEDQKYIDSMNVLFNNVIRKNCEVVKQYNKDFGFPGNKKDGEVAGKHFWLIVQHSDHDVDFQEEILKEMKKGLKAGDVSSQNYAYLFDRVKKNKGLPQFYGTQVEYSGWDVVPYKLEYPEKVEKLRKEVGLDSLKTYLASFRN</sequence>
<dbReference type="OrthoDB" id="1164858at2"/>
<dbReference type="InterPro" id="IPR046732">
    <property type="entry name" value="DUF6624"/>
</dbReference>
<dbReference type="STRING" id="29534.SAMN05444366_0551"/>
<dbReference type="Proteomes" id="UP000184121">
    <property type="component" value="Unassembled WGS sequence"/>
</dbReference>
<reference evidence="2" key="1">
    <citation type="submission" date="2016-11" db="EMBL/GenBank/DDBJ databases">
        <authorList>
            <person name="Varghese N."/>
            <person name="Submissions S."/>
        </authorList>
    </citation>
    <scope>NUCLEOTIDE SEQUENCE [LARGE SCALE GENOMIC DNA]</scope>
    <source>
        <strain evidence="2">DSM 1811</strain>
    </source>
</reference>
<evidence type="ECO:0000313" key="2">
    <source>
        <dbReference type="Proteomes" id="UP000184121"/>
    </source>
</evidence>
<dbReference type="PROSITE" id="PS51257">
    <property type="entry name" value="PROKAR_LIPOPROTEIN"/>
    <property type="match status" value="1"/>
</dbReference>
<accession>A0A1M7A7K1</accession>
<dbReference type="Pfam" id="PF20329">
    <property type="entry name" value="DUF6624"/>
    <property type="match status" value="1"/>
</dbReference>
<evidence type="ECO:0000313" key="1">
    <source>
        <dbReference type="EMBL" id="SHL38707.1"/>
    </source>
</evidence>
<name>A0A1M7A7K1_9FLAO</name>
<evidence type="ECO:0008006" key="3">
    <source>
        <dbReference type="Google" id="ProtNLM"/>
    </source>
</evidence>
<dbReference type="EMBL" id="FRBY01000001">
    <property type="protein sequence ID" value="SHL38707.1"/>
    <property type="molecule type" value="Genomic_DNA"/>
</dbReference>
<organism evidence="1 2">
    <name type="scientific">Flavobacterium saccharophilum</name>
    <dbReference type="NCBI Taxonomy" id="29534"/>
    <lineage>
        <taxon>Bacteria</taxon>
        <taxon>Pseudomonadati</taxon>
        <taxon>Bacteroidota</taxon>
        <taxon>Flavobacteriia</taxon>
        <taxon>Flavobacteriales</taxon>
        <taxon>Flavobacteriaceae</taxon>
        <taxon>Flavobacterium</taxon>
    </lineage>
</organism>
<gene>
    <name evidence="1" type="ORF">SAMN05444366_0551</name>
</gene>
<keyword evidence="2" id="KW-1185">Reference proteome</keyword>